<proteinExistence type="predicted"/>
<evidence type="ECO:0000313" key="2">
    <source>
        <dbReference type="Proteomes" id="UP001215280"/>
    </source>
</evidence>
<sequence>MPNEGNGGSEASVRRNADRRSTVSFRLKVFDLSRQQSFVRESADAHTTMEQPYTEGDLKGLKRAELVALINRQLNRWPLPRGKLSKVNMPELRAKLLDPALGFTNTNTPLPGASNDTAPVVATQPGNAEVDLNSNREFTRVHQWTLNRTLPREGALHTNSESCEEGEWRANAREIISALQNSNGRLFGSGRIGVPAPFNPSYTEYFVQMVATEPIETLVFEPQCLIIPKSNRLNLRVHRMNSGNEPKEPEIESGFLVGQLEVNWLKNTIRKRPDYATFEANRNKILQNIDRVQYWRFAFAVDKQLHKSSYPSEISSSKVSKAAIHAALQMRTTALAEAIQMVRIIDLYTTEGANFSAEVALEIGKSDQEDPKATGLKAFLLNWEKTHPIEL</sequence>
<dbReference type="Proteomes" id="UP001215280">
    <property type="component" value="Unassembled WGS sequence"/>
</dbReference>
<comment type="caution">
    <text evidence="1">The sequence shown here is derived from an EMBL/GenBank/DDBJ whole genome shotgun (WGS) entry which is preliminary data.</text>
</comment>
<keyword evidence="2" id="KW-1185">Reference proteome</keyword>
<dbReference type="AlphaFoldDB" id="A0AAD7NJC3"/>
<evidence type="ECO:0000313" key="1">
    <source>
        <dbReference type="EMBL" id="KAJ7763105.1"/>
    </source>
</evidence>
<gene>
    <name evidence="1" type="ORF">DFH07DRAFT_770837</name>
</gene>
<accession>A0AAD7NJC3</accession>
<name>A0AAD7NJC3_9AGAR</name>
<reference evidence="1" key="1">
    <citation type="submission" date="2023-03" db="EMBL/GenBank/DDBJ databases">
        <title>Massive genome expansion in bonnet fungi (Mycena s.s.) driven by repeated elements and novel gene families across ecological guilds.</title>
        <authorList>
            <consortium name="Lawrence Berkeley National Laboratory"/>
            <person name="Harder C.B."/>
            <person name="Miyauchi S."/>
            <person name="Viragh M."/>
            <person name="Kuo A."/>
            <person name="Thoen E."/>
            <person name="Andreopoulos B."/>
            <person name="Lu D."/>
            <person name="Skrede I."/>
            <person name="Drula E."/>
            <person name="Henrissat B."/>
            <person name="Morin E."/>
            <person name="Kohler A."/>
            <person name="Barry K."/>
            <person name="LaButti K."/>
            <person name="Morin E."/>
            <person name="Salamov A."/>
            <person name="Lipzen A."/>
            <person name="Mereny Z."/>
            <person name="Hegedus B."/>
            <person name="Baldrian P."/>
            <person name="Stursova M."/>
            <person name="Weitz H."/>
            <person name="Taylor A."/>
            <person name="Grigoriev I.V."/>
            <person name="Nagy L.G."/>
            <person name="Martin F."/>
            <person name="Kauserud H."/>
        </authorList>
    </citation>
    <scope>NUCLEOTIDE SEQUENCE</scope>
    <source>
        <strain evidence="1">CBHHK188m</strain>
    </source>
</reference>
<organism evidence="1 2">
    <name type="scientific">Mycena maculata</name>
    <dbReference type="NCBI Taxonomy" id="230809"/>
    <lineage>
        <taxon>Eukaryota</taxon>
        <taxon>Fungi</taxon>
        <taxon>Dikarya</taxon>
        <taxon>Basidiomycota</taxon>
        <taxon>Agaricomycotina</taxon>
        <taxon>Agaricomycetes</taxon>
        <taxon>Agaricomycetidae</taxon>
        <taxon>Agaricales</taxon>
        <taxon>Marasmiineae</taxon>
        <taxon>Mycenaceae</taxon>
        <taxon>Mycena</taxon>
    </lineage>
</organism>
<protein>
    <submittedName>
        <fullName evidence="1">Uncharacterized protein</fullName>
    </submittedName>
</protein>
<dbReference type="EMBL" id="JARJLG010000041">
    <property type="protein sequence ID" value="KAJ7763105.1"/>
    <property type="molecule type" value="Genomic_DNA"/>
</dbReference>